<dbReference type="Proteomes" id="UP000829685">
    <property type="component" value="Unassembled WGS sequence"/>
</dbReference>
<keyword evidence="5" id="KW-1185">Reference proteome</keyword>
<evidence type="ECO:0000256" key="3">
    <source>
        <dbReference type="ARBA" id="ARBA00023002"/>
    </source>
</evidence>
<evidence type="ECO:0000313" key="4">
    <source>
        <dbReference type="EMBL" id="KAI1856767.1"/>
    </source>
</evidence>
<evidence type="ECO:0000313" key="5">
    <source>
        <dbReference type="Proteomes" id="UP000829685"/>
    </source>
</evidence>
<dbReference type="OrthoDB" id="1933717at2759"/>
<dbReference type="PANTHER" id="PTHR43963:SF6">
    <property type="entry name" value="CHAIN DEHYDROGENASE FAMILY PROTEIN, PUTATIVE (AFU_ORTHOLOGUE AFUA_3G15350)-RELATED"/>
    <property type="match status" value="1"/>
</dbReference>
<keyword evidence="2" id="KW-0521">NADP</keyword>
<dbReference type="GO" id="GO:0016491">
    <property type="term" value="F:oxidoreductase activity"/>
    <property type="evidence" value="ECO:0007669"/>
    <property type="project" value="UniProtKB-KW"/>
</dbReference>
<dbReference type="Pfam" id="PF00106">
    <property type="entry name" value="adh_short"/>
    <property type="match status" value="1"/>
</dbReference>
<sequence length="250" mass="27559">MTVVLATGGNRGIGHAIVRSLCSRIPDATVVVGCRSREIAAESVEELRAQGLRVDGLALTITDDASIREAVSTVEGKYGRLDVLVNNAGAVPVPKSQELEELRSNWAEGLDCLLTSPMLVTKAFIPLLRKSEWGRVIMVSTARGSLTRNRALDMPPSQHWMYDCSKAALNLAMIEFRNSEVREIPQEKDRITFWAASPGHCRTGFNGFRGTKDPLEGAEVVSRLLASRRAEIPSGTFWECEYGNFQQIPW</sequence>
<evidence type="ECO:0000256" key="1">
    <source>
        <dbReference type="ARBA" id="ARBA00006484"/>
    </source>
</evidence>
<gene>
    <name evidence="4" type="ORF">JX265_011408</name>
</gene>
<dbReference type="InterPro" id="IPR002347">
    <property type="entry name" value="SDR_fam"/>
</dbReference>
<dbReference type="Gene3D" id="3.40.50.720">
    <property type="entry name" value="NAD(P)-binding Rossmann-like Domain"/>
    <property type="match status" value="1"/>
</dbReference>
<proteinExistence type="inferred from homology"/>
<dbReference type="AlphaFoldDB" id="A0A9P9WCM4"/>
<evidence type="ECO:0000256" key="2">
    <source>
        <dbReference type="ARBA" id="ARBA00022857"/>
    </source>
</evidence>
<reference evidence="4" key="1">
    <citation type="submission" date="2021-03" db="EMBL/GenBank/DDBJ databases">
        <title>Revisited historic fungal species revealed as producer of novel bioactive compounds through whole genome sequencing and comparative genomics.</title>
        <authorList>
            <person name="Vignolle G.A."/>
            <person name="Hochenegger N."/>
            <person name="Mach R.L."/>
            <person name="Mach-Aigner A.R."/>
            <person name="Javad Rahimi M."/>
            <person name="Salim K.A."/>
            <person name="Chan C.M."/>
            <person name="Lim L.B.L."/>
            <person name="Cai F."/>
            <person name="Druzhinina I.S."/>
            <person name="U'Ren J.M."/>
            <person name="Derntl C."/>
        </authorList>
    </citation>
    <scope>NUCLEOTIDE SEQUENCE</scope>
    <source>
        <strain evidence="4">TUCIM 5799</strain>
    </source>
</reference>
<dbReference type="PRINTS" id="PR00081">
    <property type="entry name" value="GDHRDH"/>
</dbReference>
<accession>A0A9P9WCM4</accession>
<name>A0A9P9WCM4_9PEZI</name>
<dbReference type="PANTHER" id="PTHR43963">
    <property type="entry name" value="CARBONYL REDUCTASE 1-RELATED"/>
    <property type="match status" value="1"/>
</dbReference>
<organism evidence="4 5">
    <name type="scientific">Neoarthrinium moseri</name>
    <dbReference type="NCBI Taxonomy" id="1658444"/>
    <lineage>
        <taxon>Eukaryota</taxon>
        <taxon>Fungi</taxon>
        <taxon>Dikarya</taxon>
        <taxon>Ascomycota</taxon>
        <taxon>Pezizomycotina</taxon>
        <taxon>Sordariomycetes</taxon>
        <taxon>Xylariomycetidae</taxon>
        <taxon>Amphisphaeriales</taxon>
        <taxon>Apiosporaceae</taxon>
        <taxon>Neoarthrinium</taxon>
    </lineage>
</organism>
<comment type="similarity">
    <text evidence="1">Belongs to the short-chain dehydrogenases/reductases (SDR) family.</text>
</comment>
<dbReference type="EMBL" id="JAFIMR010000042">
    <property type="protein sequence ID" value="KAI1856767.1"/>
    <property type="molecule type" value="Genomic_DNA"/>
</dbReference>
<keyword evidence="3" id="KW-0560">Oxidoreductase</keyword>
<protein>
    <submittedName>
        <fullName evidence="4">Uncharacterized protein</fullName>
    </submittedName>
</protein>
<dbReference type="SUPFAM" id="SSF51735">
    <property type="entry name" value="NAD(P)-binding Rossmann-fold domains"/>
    <property type="match status" value="1"/>
</dbReference>
<comment type="caution">
    <text evidence="4">The sequence shown here is derived from an EMBL/GenBank/DDBJ whole genome shotgun (WGS) entry which is preliminary data.</text>
</comment>
<dbReference type="InterPro" id="IPR036291">
    <property type="entry name" value="NAD(P)-bd_dom_sf"/>
</dbReference>